<dbReference type="EMBL" id="HG994586">
    <property type="protein sequence ID" value="CAF2992738.1"/>
    <property type="molecule type" value="Genomic_DNA"/>
</dbReference>
<reference evidence="1" key="1">
    <citation type="submission" date="2021-02" db="EMBL/GenBank/DDBJ databases">
        <authorList>
            <person name="Bekaert M."/>
        </authorList>
    </citation>
    <scope>NUCLEOTIDE SEQUENCE</scope>
    <source>
        <strain evidence="1">IoA-00</strain>
    </source>
</reference>
<dbReference type="AlphaFoldDB" id="A0A7R8D466"/>
<gene>
    <name evidence="1" type="ORF">LSAA_12934</name>
</gene>
<sequence length="114" mass="12986">MSENNQNRIKDLVNEETIQLKNGDNKLGNRKTMEVDTNKRPTFNENGRHVVNNEFKGNRGIHAKKSIVSESRESCIALKASIVRECALIDSAEIVRSRRSFLRRIEIFVTGNGE</sequence>
<name>A0A7R8D466_LEPSM</name>
<evidence type="ECO:0000313" key="1">
    <source>
        <dbReference type="EMBL" id="CAF2992738.1"/>
    </source>
</evidence>
<keyword evidence="2" id="KW-1185">Reference proteome</keyword>
<organism evidence="1 2">
    <name type="scientific">Lepeophtheirus salmonis</name>
    <name type="common">Salmon louse</name>
    <name type="synonym">Caligus salmonis</name>
    <dbReference type="NCBI Taxonomy" id="72036"/>
    <lineage>
        <taxon>Eukaryota</taxon>
        <taxon>Metazoa</taxon>
        <taxon>Ecdysozoa</taxon>
        <taxon>Arthropoda</taxon>
        <taxon>Crustacea</taxon>
        <taxon>Multicrustacea</taxon>
        <taxon>Hexanauplia</taxon>
        <taxon>Copepoda</taxon>
        <taxon>Siphonostomatoida</taxon>
        <taxon>Caligidae</taxon>
        <taxon>Lepeophtheirus</taxon>
    </lineage>
</organism>
<accession>A0A7R8D466</accession>
<protein>
    <submittedName>
        <fullName evidence="1">(salmon louse) hypothetical protein</fullName>
    </submittedName>
</protein>
<dbReference type="OrthoDB" id="10035433at2759"/>
<dbReference type="Proteomes" id="UP000675881">
    <property type="component" value="Chromosome 7"/>
</dbReference>
<evidence type="ECO:0000313" key="2">
    <source>
        <dbReference type="Proteomes" id="UP000675881"/>
    </source>
</evidence>
<proteinExistence type="predicted"/>